<proteinExistence type="predicted"/>
<dbReference type="PANTHER" id="PTHR36837:SF5">
    <property type="entry name" value="POLY-3-HYDROXYBUTYRATE SYNTHASE"/>
    <property type="match status" value="1"/>
</dbReference>
<dbReference type="Pfam" id="PF07167">
    <property type="entry name" value="PhaC_N"/>
    <property type="match status" value="1"/>
</dbReference>
<dbReference type="InterPro" id="IPR010941">
    <property type="entry name" value="PhaC_N"/>
</dbReference>
<dbReference type="InterPro" id="IPR029058">
    <property type="entry name" value="AB_hydrolase_fold"/>
</dbReference>
<organism evidence="4 5">
    <name type="scientific">Sedimentitalea arenosa</name>
    <dbReference type="NCBI Taxonomy" id="2798803"/>
    <lineage>
        <taxon>Bacteria</taxon>
        <taxon>Pseudomonadati</taxon>
        <taxon>Pseudomonadota</taxon>
        <taxon>Alphaproteobacteria</taxon>
        <taxon>Rhodobacterales</taxon>
        <taxon>Paracoccaceae</taxon>
        <taxon>Sedimentitalea</taxon>
    </lineage>
</organism>
<keyword evidence="5" id="KW-1185">Reference proteome</keyword>
<dbReference type="EMBL" id="JAELVR010000001">
    <property type="protein sequence ID" value="MBJ6370124.1"/>
    <property type="molecule type" value="Genomic_DNA"/>
</dbReference>
<keyword evidence="4" id="KW-0378">Hydrolase</keyword>
<dbReference type="GO" id="GO:0042619">
    <property type="term" value="P:poly-hydroxybutyrate biosynthetic process"/>
    <property type="evidence" value="ECO:0007669"/>
    <property type="project" value="InterPro"/>
</dbReference>
<sequence>MPKKTIETSVDLAKAMGEFYSASLRQPDKLFSAYFDAVQDTFASLTGGSQTQPERGDKRFNDPIWTSNPAYKSLMQSYLTWSRGLTEWVDSLDMDQRTKLRVNLLTSILTDSVAPTNMLMGNPAAMKTTLETGGQNLVSGAKHLIEDMVNNGGLPSMVDKSKFKVGENLGTSEGQVIYREDILELIQYKPKTEKVFKRPVFIIPPQINKFYIWDLAPGRSAVEFLLEQGHQVFIVSWRNPGEEHSDWAMDDYLLALDRASEVACEITKSKDLNFVGACSGGITAALLMAYWAAKGIKRANSFSLLVAILNVEGAKDTTMGLFANFETLELARLFSRSKGVLPGKDLQKAFAWLRPNDLIWSYWVNNYLLGNEPPAFDILFWNADTTNLPAALHGDMISLLEKGGAREGADISVLDTKVDLKKVECDKFVVGGTTDHITPWEGCYLSMQAFGGDNEFVLSQSGHIQAIINPPGNPKARFMTNKGDHASSEAYLKGAETNEGSWWLYWAKWLEERAGTQVKAPEQLGSEKHVPLADSPGTYVREIVQGT</sequence>
<dbReference type="GO" id="GO:0016746">
    <property type="term" value="F:acyltransferase activity"/>
    <property type="evidence" value="ECO:0007669"/>
    <property type="project" value="UniProtKB-KW"/>
</dbReference>
<evidence type="ECO:0000256" key="1">
    <source>
        <dbReference type="ARBA" id="ARBA00022679"/>
    </source>
</evidence>
<reference evidence="4" key="1">
    <citation type="submission" date="2020-12" db="EMBL/GenBank/DDBJ databases">
        <title>Sedimentitalea sp. nov., isolated from sand in Incheon.</title>
        <authorList>
            <person name="Kim W."/>
        </authorList>
    </citation>
    <scope>NUCLEOTIDE SEQUENCE</scope>
    <source>
        <strain evidence="4">CAU 1593</strain>
    </source>
</reference>
<evidence type="ECO:0000313" key="4">
    <source>
        <dbReference type="EMBL" id="MBJ6370124.1"/>
    </source>
</evidence>
<dbReference type="RefSeq" id="WP_199022894.1">
    <property type="nucleotide sequence ID" value="NZ_JAELVR010000001.1"/>
</dbReference>
<evidence type="ECO:0000313" key="5">
    <source>
        <dbReference type="Proteomes" id="UP000619079"/>
    </source>
</evidence>
<dbReference type="Proteomes" id="UP000619079">
    <property type="component" value="Unassembled WGS sequence"/>
</dbReference>
<comment type="caution">
    <text evidence="4">The sequence shown here is derived from an EMBL/GenBank/DDBJ whole genome shotgun (WGS) entry which is preliminary data.</text>
</comment>
<dbReference type="InterPro" id="IPR051321">
    <property type="entry name" value="PHA/PHB_synthase"/>
</dbReference>
<evidence type="ECO:0000256" key="2">
    <source>
        <dbReference type="ARBA" id="ARBA00023315"/>
    </source>
</evidence>
<keyword evidence="1" id="KW-0808">Transferase</keyword>
<evidence type="ECO:0000259" key="3">
    <source>
        <dbReference type="Pfam" id="PF07167"/>
    </source>
</evidence>
<dbReference type="SUPFAM" id="SSF53474">
    <property type="entry name" value="alpha/beta-Hydrolases"/>
    <property type="match status" value="1"/>
</dbReference>
<dbReference type="Gene3D" id="3.40.50.1820">
    <property type="entry name" value="alpha/beta hydrolase"/>
    <property type="match status" value="1"/>
</dbReference>
<gene>
    <name evidence="4" type="ORF">JF290_01180</name>
</gene>
<accession>A0A8J7J7G8</accession>
<dbReference type="PANTHER" id="PTHR36837">
    <property type="entry name" value="POLY(3-HYDROXYALKANOATE) POLYMERASE SUBUNIT PHAC"/>
    <property type="match status" value="1"/>
</dbReference>
<dbReference type="AlphaFoldDB" id="A0A8J7J7G8"/>
<keyword evidence="2" id="KW-0012">Acyltransferase</keyword>
<protein>
    <submittedName>
        <fullName evidence="4">Alpha/beta fold hydrolase</fullName>
    </submittedName>
</protein>
<feature type="domain" description="Poly-beta-hydroxybutyrate polymerase N-terminal" evidence="3">
    <location>
        <begin position="57"/>
        <end position="225"/>
    </location>
</feature>
<name>A0A8J7J7G8_9RHOB</name>
<dbReference type="GO" id="GO:0016787">
    <property type="term" value="F:hydrolase activity"/>
    <property type="evidence" value="ECO:0007669"/>
    <property type="project" value="UniProtKB-KW"/>
</dbReference>